<evidence type="ECO:0000313" key="13">
    <source>
        <dbReference type="EMBL" id="KAK7082518.1"/>
    </source>
</evidence>
<feature type="compositionally biased region" description="Basic and acidic residues" evidence="11">
    <location>
        <begin position="38"/>
        <end position="49"/>
    </location>
</feature>
<dbReference type="GO" id="GO:0005524">
    <property type="term" value="F:ATP binding"/>
    <property type="evidence" value="ECO:0007669"/>
    <property type="project" value="UniProtKB-UniRule"/>
</dbReference>
<feature type="compositionally biased region" description="Low complexity" evidence="11">
    <location>
        <begin position="204"/>
        <end position="235"/>
    </location>
</feature>
<dbReference type="SUPFAM" id="SSF52540">
    <property type="entry name" value="P-loop containing nucleoside triphosphate hydrolases"/>
    <property type="match status" value="1"/>
</dbReference>
<dbReference type="FunFam" id="3.40.850.10:FF:000042">
    <property type="entry name" value="Kinesin family member 14"/>
    <property type="match status" value="1"/>
</dbReference>
<sequence length="1598" mass="178013">MNTQRAGIKVVVTLADSETRSVNMSRNKHPVQKASSHFSEDHNTQEIKTPRSGTYGAPSNTSTGMGAGGTPKTPLTVPSRLHVTGKDASHLSPKITPKGFRAPKASSASKTPTLPMPRHGPPGVSCPKRLKKTEKTPNGDSAHKVGGGLKRSKSVRDVENKDGGHVKKKSDVGGIQKIFSSSNLNIITPDRVSGGVSSEVKTPLSSRTSLGRLSSSKSSLGTNTPTVTVTRRSSSGLRIRSETENGMAVSLTPDIIRHHDSSTAISPSTDHYARTESTAVSVGVRIRPMNQREADACEAIALEVSGNTVMVVDDTGPPSHSFTYDHSFWSHDEHHPFYASQERVYNAIAKPLLEKAYEGYNTCLFAYGQTGSGKSYTMLGDGSLEEPSSDMISSVGVIPRFCLELFARAAHVHSLNPPDHQTPQSLIEVELSYIEIYNERIYDLLSVGTRTRREALRLREHPQTGPYVEGVSQHLVSSYNDVQTWLDLGNKERSIAATGMNDKSSRSHAVFTIRLTQMSIEDVEGEQLESSKISVINLVDLAGSERVAAAQSQGDRLKEGVCINKSLLTLGKVIMALADSAGRRRVFIPYRESVLTYLLKESLGGNSRTAMIATVSPCKSHIEESLSTLRYALQARKIVNHNYVNEDPTAMIIRSLKEEVERLRKQHLVKDPSLLFESELLEDEFCEKEDKDAADHEKQRALLQEKERAIREKEREKTLAIKEKEAEIALLKEQVRSQQLLNERNRNLEQRLRETELKQQQALENQRLQGIVSKDALGPQLVNLTEDPQLSELLSYKLEEGTITLGHSNSNLVLKGLLAEDVHCSIVNRKGQLTLHPKLDKDTYVNGKLVTFPQELKHDDRLVLAGIYYFRVNNPEARNCIKAKSSNVDFYFSQQELLREQEKRLKKEAETVLAASRAELENEMRLQRDLLMQDLQEASCQLNMKEQYVHELEENQWKLEEEKNLLEEQLFRTREKSHQAPDISLLGPGHPSSNILQEVEAVFNESVMEIQKDTSFYTSPKLGFQIKEANQIAKMLCKPYEFMVQELLSETGCDVIVLLKDHHHQTAAKLTLSMFALKLQMLKDMLQGEENEQEMFDEGIVWERTEDVCCIPGFINKLRGCVNSSINCSFGVRSHSFLSRSFTNRRSSLLFGSEKVNAASNCGLFGKSSGTIFVAAALHDTLTFLPSPNASSEPLQTAVDAIIDLHSCTQNVKNHITEPDSTLSDEEFSKSLILLLCFSQVTMLTLSSLSVVQLETSYSNCLMIQEKLRNSATKIQSCASKIFQGVKNEVDSLVDEESRGLMCILQTLIADIGKLSIIASLPIPTTSTSKVKPGGVLFTNFVEGLRGGLAELLQLSAEAALRGSNILTACKRSGDNRKFIEAYEASMTNIADFLKRYTRITAGLELAEGLSEEEQKHIISEWLRRVESTSYRVIDLSNNIDNTRNHLETSTQLNEEFWRKSLSHIMEGLENLCDTVQSCYDNDDSSLHSKFDGETSGVVLEEFTTAAKKTHKSVVALVGLLHTTSFSLPKEVVHHHSSKLWLGQWPKNCDEYFDYLKKGKMDLGKSPMKSSLRSTSSFPLEEKRVRFNIRSNSPSSGY</sequence>
<keyword evidence="7 9" id="KW-0505">Motor protein</keyword>
<evidence type="ECO:0000256" key="7">
    <source>
        <dbReference type="ARBA" id="ARBA00023175"/>
    </source>
</evidence>
<reference evidence="13 14" key="1">
    <citation type="submission" date="2023-11" db="EMBL/GenBank/DDBJ databases">
        <title>Halocaridina rubra genome assembly.</title>
        <authorList>
            <person name="Smith C."/>
        </authorList>
    </citation>
    <scope>NUCLEOTIDE SEQUENCE [LARGE SCALE GENOMIC DNA]</scope>
    <source>
        <strain evidence="13">EP-1</strain>
        <tissue evidence="13">Whole</tissue>
    </source>
</reference>
<evidence type="ECO:0000313" key="14">
    <source>
        <dbReference type="Proteomes" id="UP001381693"/>
    </source>
</evidence>
<evidence type="ECO:0000256" key="10">
    <source>
        <dbReference type="SAM" id="Coils"/>
    </source>
</evidence>
<dbReference type="InterPro" id="IPR019821">
    <property type="entry name" value="Kinesin_motor_CS"/>
</dbReference>
<dbReference type="Pfam" id="PF00498">
    <property type="entry name" value="FHA"/>
    <property type="match status" value="1"/>
</dbReference>
<dbReference type="InterPro" id="IPR036961">
    <property type="entry name" value="Kinesin_motor_dom_sf"/>
</dbReference>
<dbReference type="GO" id="GO:0008017">
    <property type="term" value="F:microtubule binding"/>
    <property type="evidence" value="ECO:0007669"/>
    <property type="project" value="InterPro"/>
</dbReference>
<dbReference type="SMART" id="SM00129">
    <property type="entry name" value="KISc"/>
    <property type="match status" value="1"/>
</dbReference>
<dbReference type="GO" id="GO:0005874">
    <property type="term" value="C:microtubule"/>
    <property type="evidence" value="ECO:0007669"/>
    <property type="project" value="UniProtKB-KW"/>
</dbReference>
<accession>A0AAN8XIZ1</accession>
<dbReference type="PANTHER" id="PTHR47117">
    <property type="entry name" value="STAR-RELATED LIPID TRANSFER PROTEIN 9"/>
    <property type="match status" value="1"/>
</dbReference>
<dbReference type="Pfam" id="PF16183">
    <property type="entry name" value="Kinesin_assoc"/>
    <property type="match status" value="1"/>
</dbReference>
<dbReference type="PROSITE" id="PS50067">
    <property type="entry name" value="KINESIN_MOTOR_2"/>
    <property type="match status" value="1"/>
</dbReference>
<keyword evidence="6 10" id="KW-0175">Coiled coil</keyword>
<name>A0AAN8XIZ1_HALRR</name>
<feature type="coiled-coil region" evidence="10">
    <location>
        <begin position="686"/>
        <end position="765"/>
    </location>
</feature>
<comment type="subcellular location">
    <subcellularLocation>
        <location evidence="1">Cytoplasm</location>
        <location evidence="1">Cytoskeleton</location>
    </subcellularLocation>
</comment>
<dbReference type="SUPFAM" id="SSF49879">
    <property type="entry name" value="SMAD/FHA domain"/>
    <property type="match status" value="1"/>
</dbReference>
<dbReference type="InterPro" id="IPR001752">
    <property type="entry name" value="Kinesin_motor_dom"/>
</dbReference>
<dbReference type="Gene3D" id="3.40.850.10">
    <property type="entry name" value="Kinesin motor domain"/>
    <property type="match status" value="1"/>
</dbReference>
<evidence type="ECO:0000256" key="4">
    <source>
        <dbReference type="ARBA" id="ARBA00022741"/>
    </source>
</evidence>
<keyword evidence="14" id="KW-1185">Reference proteome</keyword>
<evidence type="ECO:0000259" key="12">
    <source>
        <dbReference type="PROSITE" id="PS50067"/>
    </source>
</evidence>
<gene>
    <name evidence="13" type="primary">KIF14</name>
    <name evidence="13" type="ORF">SK128_024762</name>
</gene>
<dbReference type="Proteomes" id="UP001381693">
    <property type="component" value="Unassembled WGS sequence"/>
</dbReference>
<feature type="compositionally biased region" description="Basic and acidic residues" evidence="11">
    <location>
        <begin position="133"/>
        <end position="143"/>
    </location>
</feature>
<feature type="binding site" evidence="9">
    <location>
        <begin position="368"/>
        <end position="375"/>
    </location>
    <ligand>
        <name>ATP</name>
        <dbReference type="ChEBI" id="CHEBI:30616"/>
    </ligand>
</feature>
<feature type="coiled-coil region" evidence="10">
    <location>
        <begin position="899"/>
        <end position="969"/>
    </location>
</feature>
<dbReference type="GO" id="GO:0007018">
    <property type="term" value="P:microtubule-based movement"/>
    <property type="evidence" value="ECO:0007669"/>
    <property type="project" value="InterPro"/>
</dbReference>
<dbReference type="PRINTS" id="PR00380">
    <property type="entry name" value="KINESINHEAVY"/>
</dbReference>
<dbReference type="InterPro" id="IPR000253">
    <property type="entry name" value="FHA_dom"/>
</dbReference>
<evidence type="ECO:0000256" key="8">
    <source>
        <dbReference type="ARBA" id="ARBA00023212"/>
    </source>
</evidence>
<dbReference type="InterPro" id="IPR008984">
    <property type="entry name" value="SMAD_FHA_dom_sf"/>
</dbReference>
<protein>
    <submittedName>
        <fullName evidence="13">TRAFAC class myosin-kinesin ATPase superfamily</fullName>
    </submittedName>
</protein>
<evidence type="ECO:0000256" key="6">
    <source>
        <dbReference type="ARBA" id="ARBA00023054"/>
    </source>
</evidence>
<dbReference type="Gene3D" id="2.60.200.20">
    <property type="match status" value="1"/>
</dbReference>
<feature type="compositionally biased region" description="Basic and acidic residues" evidence="11">
    <location>
        <begin position="154"/>
        <end position="169"/>
    </location>
</feature>
<keyword evidence="8" id="KW-0206">Cytoskeleton</keyword>
<keyword evidence="4 9" id="KW-0547">Nucleotide-binding</keyword>
<evidence type="ECO:0000256" key="5">
    <source>
        <dbReference type="ARBA" id="ARBA00022840"/>
    </source>
</evidence>
<evidence type="ECO:0000256" key="1">
    <source>
        <dbReference type="ARBA" id="ARBA00004245"/>
    </source>
</evidence>
<dbReference type="GO" id="GO:0003777">
    <property type="term" value="F:microtubule motor activity"/>
    <property type="evidence" value="ECO:0007669"/>
    <property type="project" value="InterPro"/>
</dbReference>
<proteinExistence type="inferred from homology"/>
<feature type="domain" description="Kinesin motor" evidence="12">
    <location>
        <begin position="279"/>
        <end position="638"/>
    </location>
</feature>
<dbReference type="InterPro" id="IPR027417">
    <property type="entry name" value="P-loop_NTPase"/>
</dbReference>
<evidence type="ECO:0000256" key="3">
    <source>
        <dbReference type="ARBA" id="ARBA00022701"/>
    </source>
</evidence>
<comment type="similarity">
    <text evidence="9">Belongs to the TRAFAC class myosin-kinesin ATPase superfamily. Kinesin family.</text>
</comment>
<evidence type="ECO:0000256" key="9">
    <source>
        <dbReference type="PROSITE-ProRule" id="PRU00283"/>
    </source>
</evidence>
<keyword evidence="3" id="KW-0493">Microtubule</keyword>
<evidence type="ECO:0000256" key="11">
    <source>
        <dbReference type="SAM" id="MobiDB-lite"/>
    </source>
</evidence>
<keyword evidence="2" id="KW-0963">Cytoplasm</keyword>
<dbReference type="InterPro" id="IPR032405">
    <property type="entry name" value="Kinesin_assoc"/>
</dbReference>
<keyword evidence="5 9" id="KW-0067">ATP-binding</keyword>
<dbReference type="Pfam" id="PF00225">
    <property type="entry name" value="Kinesin"/>
    <property type="match status" value="1"/>
</dbReference>
<dbReference type="EMBL" id="JAXCGZ010003987">
    <property type="protein sequence ID" value="KAK7082518.1"/>
    <property type="molecule type" value="Genomic_DNA"/>
</dbReference>
<dbReference type="PROSITE" id="PS00411">
    <property type="entry name" value="KINESIN_MOTOR_1"/>
    <property type="match status" value="1"/>
</dbReference>
<feature type="region of interest" description="Disordered" evidence="11">
    <location>
        <begin position="193"/>
        <end position="235"/>
    </location>
</feature>
<dbReference type="PANTHER" id="PTHR47117:SF5">
    <property type="entry name" value="KINESIN-LIKE PROTEIN KIF14"/>
    <property type="match status" value="1"/>
</dbReference>
<evidence type="ECO:0000256" key="2">
    <source>
        <dbReference type="ARBA" id="ARBA00022490"/>
    </source>
</evidence>
<feature type="region of interest" description="Disordered" evidence="11">
    <location>
        <begin position="19"/>
        <end position="169"/>
    </location>
</feature>
<organism evidence="13 14">
    <name type="scientific">Halocaridina rubra</name>
    <name type="common">Hawaiian red shrimp</name>
    <dbReference type="NCBI Taxonomy" id="373956"/>
    <lineage>
        <taxon>Eukaryota</taxon>
        <taxon>Metazoa</taxon>
        <taxon>Ecdysozoa</taxon>
        <taxon>Arthropoda</taxon>
        <taxon>Crustacea</taxon>
        <taxon>Multicrustacea</taxon>
        <taxon>Malacostraca</taxon>
        <taxon>Eumalacostraca</taxon>
        <taxon>Eucarida</taxon>
        <taxon>Decapoda</taxon>
        <taxon>Pleocyemata</taxon>
        <taxon>Caridea</taxon>
        <taxon>Atyoidea</taxon>
        <taxon>Atyidae</taxon>
        <taxon>Halocaridina</taxon>
    </lineage>
</organism>
<comment type="caution">
    <text evidence="13">The sequence shown here is derived from an EMBL/GenBank/DDBJ whole genome shotgun (WGS) entry which is preliminary data.</text>
</comment>